<organism evidence="2 3">
    <name type="scientific">Shouchella lonarensis</name>
    <dbReference type="NCBI Taxonomy" id="1464122"/>
    <lineage>
        <taxon>Bacteria</taxon>
        <taxon>Bacillati</taxon>
        <taxon>Bacillota</taxon>
        <taxon>Bacilli</taxon>
        <taxon>Bacillales</taxon>
        <taxon>Bacillaceae</taxon>
        <taxon>Shouchella</taxon>
    </lineage>
</organism>
<proteinExistence type="predicted"/>
<sequence>MDAKNKAKPVTALVVGASGNTGRLLVKELLNRGVHVKMIIRSLEKMQEDVKNHPHLSIIHANILELCETEMAHHVHGCNAVASCLGHNMTLKGIFGHPRMLVTDATRKLCDAIKENNPEHRVKFVLMNTAGNSNRDIPERVSFAQRCITSVIRLLLPPHLDNERAADYLRTEIRQDHNTIEWAVVRPDSLKDEDQTTAYNVYDSPTRSAIFNPGVTTRINVAHFMADLIVNAEQWHNWKGKMPVIYNKVSP</sequence>
<keyword evidence="3" id="KW-1185">Reference proteome</keyword>
<dbReference type="Gene3D" id="3.40.50.720">
    <property type="entry name" value="NAD(P)-binding Rossmann-like Domain"/>
    <property type="match status" value="1"/>
</dbReference>
<evidence type="ECO:0000313" key="3">
    <source>
        <dbReference type="Proteomes" id="UP000242662"/>
    </source>
</evidence>
<dbReference type="PANTHER" id="PTHR15020:SF11">
    <property type="entry name" value="OS06G0360300 PROTEIN"/>
    <property type="match status" value="1"/>
</dbReference>
<dbReference type="EMBL" id="FMYM01000001">
    <property type="protein sequence ID" value="SDB81495.1"/>
    <property type="molecule type" value="Genomic_DNA"/>
</dbReference>
<reference evidence="3" key="1">
    <citation type="submission" date="2016-09" db="EMBL/GenBank/DDBJ databases">
        <authorList>
            <person name="Varghese N."/>
            <person name="Submissions S."/>
        </authorList>
    </citation>
    <scope>NUCLEOTIDE SEQUENCE [LARGE SCALE GENOMIC DNA]</scope>
    <source>
        <strain evidence="3">25nlg</strain>
    </source>
</reference>
<dbReference type="RefSeq" id="WP_218123994.1">
    <property type="nucleotide sequence ID" value="NZ_FMYM01000001.1"/>
</dbReference>
<evidence type="ECO:0000313" key="2">
    <source>
        <dbReference type="EMBL" id="SDB81495.1"/>
    </source>
</evidence>
<name>A0A1G6GIC1_9BACI</name>
<dbReference type="InterPro" id="IPR036291">
    <property type="entry name" value="NAD(P)-bd_dom_sf"/>
</dbReference>
<dbReference type="PANTHER" id="PTHR15020">
    <property type="entry name" value="FLAVIN REDUCTASE-RELATED"/>
    <property type="match status" value="1"/>
</dbReference>
<dbReference type="AlphaFoldDB" id="A0A1G6GIC1"/>
<evidence type="ECO:0000259" key="1">
    <source>
        <dbReference type="Pfam" id="PF13460"/>
    </source>
</evidence>
<protein>
    <submittedName>
        <fullName evidence="2">NAD(P)H-binding</fullName>
    </submittedName>
</protein>
<dbReference type="Proteomes" id="UP000242662">
    <property type="component" value="Unassembled WGS sequence"/>
</dbReference>
<gene>
    <name evidence="2" type="ORF">SAMN05421737_10175</name>
</gene>
<dbReference type="Pfam" id="PF13460">
    <property type="entry name" value="NAD_binding_10"/>
    <property type="match status" value="1"/>
</dbReference>
<accession>A0A1G6GIC1</accession>
<dbReference type="InterPro" id="IPR016040">
    <property type="entry name" value="NAD(P)-bd_dom"/>
</dbReference>
<dbReference type="SUPFAM" id="SSF51735">
    <property type="entry name" value="NAD(P)-binding Rossmann-fold domains"/>
    <property type="match status" value="1"/>
</dbReference>
<dbReference type="STRING" id="1464122.SAMN05421737_10175"/>
<feature type="domain" description="NAD(P)-binding" evidence="1">
    <location>
        <begin position="16"/>
        <end position="230"/>
    </location>
</feature>